<proteinExistence type="predicted"/>
<protein>
    <submittedName>
        <fullName evidence="2">Serine hydrolase</fullName>
    </submittedName>
</protein>
<dbReference type="Pfam" id="PF00144">
    <property type="entry name" value="Beta-lactamase"/>
    <property type="match status" value="1"/>
</dbReference>
<evidence type="ECO:0000313" key="3">
    <source>
        <dbReference type="Proteomes" id="UP001610063"/>
    </source>
</evidence>
<dbReference type="InterPro" id="IPR012338">
    <property type="entry name" value="Beta-lactam/transpept-like"/>
</dbReference>
<comment type="caution">
    <text evidence="2">The sequence shown here is derived from an EMBL/GenBank/DDBJ whole genome shotgun (WGS) entry which is preliminary data.</text>
</comment>
<dbReference type="PROSITE" id="PS51257">
    <property type="entry name" value="PROKAR_LIPOPROTEIN"/>
    <property type="match status" value="1"/>
</dbReference>
<dbReference type="Gene3D" id="2.60.40.1120">
    <property type="entry name" value="Carboxypeptidase-like, regulatory domain"/>
    <property type="match status" value="1"/>
</dbReference>
<keyword evidence="2" id="KW-0378">Hydrolase</keyword>
<dbReference type="SUPFAM" id="SSF49464">
    <property type="entry name" value="Carboxypeptidase regulatory domain-like"/>
    <property type="match status" value="1"/>
</dbReference>
<dbReference type="SUPFAM" id="SSF56601">
    <property type="entry name" value="beta-lactamase/transpeptidase-like"/>
    <property type="match status" value="1"/>
</dbReference>
<accession>A0ABW7NDA1</accession>
<dbReference type="Gene3D" id="3.40.710.10">
    <property type="entry name" value="DD-peptidase/beta-lactamase superfamily"/>
    <property type="match status" value="1"/>
</dbReference>
<dbReference type="InterPro" id="IPR050789">
    <property type="entry name" value="Diverse_Enzym_Activities"/>
</dbReference>
<dbReference type="PANTHER" id="PTHR43283:SF7">
    <property type="entry name" value="BETA-LACTAMASE-RELATED DOMAIN-CONTAINING PROTEIN"/>
    <property type="match status" value="1"/>
</dbReference>
<reference evidence="2 3" key="1">
    <citation type="journal article" date="2013" name="Int. J. Syst. Evol. Microbiol.">
        <title>Marinoscillum luteum sp. nov., isolated from marine sediment.</title>
        <authorList>
            <person name="Cha I.T."/>
            <person name="Park S.J."/>
            <person name="Kim S.J."/>
            <person name="Kim J.G."/>
            <person name="Jung M.Y."/>
            <person name="Shin K.S."/>
            <person name="Kwon K.K."/>
            <person name="Yang S.H."/>
            <person name="Seo Y.S."/>
            <person name="Rhee S.K."/>
        </authorList>
    </citation>
    <scope>NUCLEOTIDE SEQUENCE [LARGE SCALE GENOMIC DNA]</scope>
    <source>
        <strain evidence="2 3">KCTC 23939</strain>
    </source>
</reference>
<gene>
    <name evidence="2" type="ORF">ACHKAR_13530</name>
</gene>
<sequence>MKSPLLIVLTLIVVVSCHQNDNDTLLSGQLIDAYTNEPIANARVFVLENGPETTTGANGSFQFSNDEVKLLEDVSDGSGDYAIAVSHSDYRPRELNVRRGKKTQVEMAPLAIPTYFYYPPVQLNDGIATGTLKDANMDRQLVQNLMEKVQGDGYKEIHSVLVYHKDMLVLEEYLFGNNDTIQFENDIAVDRSPAPIQWSRKDKHYVASVNKTFTSTLVGMALNQYGHSVEDKISDFLPQYAAYFEDPNKAALNFEDCLTMTAGFQWDEWGDTDLARLWKSDDFGDFVLSRSNAGAGSEWRYNSALPNLMLKAVDEMVDGGVREWADANFYQKLGIRDYKWQSQPDGYPEGSARMFIRPRDMLKIGITYLNNGRWNDEQVIPASWVSECFQVKEQTTSGDYSYHFWVRNLADTEYLSADGDGGNYINVFPSLDMVLVITQGLYLKWPLYVTQSDDMMKNFIIPAVN</sequence>
<evidence type="ECO:0000313" key="2">
    <source>
        <dbReference type="EMBL" id="MFH6984469.1"/>
    </source>
</evidence>
<organism evidence="2 3">
    <name type="scientific">Marinoscillum luteum</name>
    <dbReference type="NCBI Taxonomy" id="861051"/>
    <lineage>
        <taxon>Bacteria</taxon>
        <taxon>Pseudomonadati</taxon>
        <taxon>Bacteroidota</taxon>
        <taxon>Cytophagia</taxon>
        <taxon>Cytophagales</taxon>
        <taxon>Reichenbachiellaceae</taxon>
        <taxon>Marinoscillum</taxon>
    </lineage>
</organism>
<dbReference type="GO" id="GO:0016787">
    <property type="term" value="F:hydrolase activity"/>
    <property type="evidence" value="ECO:0007669"/>
    <property type="project" value="UniProtKB-KW"/>
</dbReference>
<dbReference type="EMBL" id="JBIPKE010000017">
    <property type="protein sequence ID" value="MFH6984469.1"/>
    <property type="molecule type" value="Genomic_DNA"/>
</dbReference>
<keyword evidence="3" id="KW-1185">Reference proteome</keyword>
<feature type="domain" description="Beta-lactamase-related" evidence="1">
    <location>
        <begin position="160"/>
        <end position="437"/>
    </location>
</feature>
<dbReference type="Proteomes" id="UP001610063">
    <property type="component" value="Unassembled WGS sequence"/>
</dbReference>
<dbReference type="InterPro" id="IPR008969">
    <property type="entry name" value="CarboxyPept-like_regulatory"/>
</dbReference>
<name>A0ABW7NDA1_9BACT</name>
<evidence type="ECO:0000259" key="1">
    <source>
        <dbReference type="Pfam" id="PF00144"/>
    </source>
</evidence>
<dbReference type="PANTHER" id="PTHR43283">
    <property type="entry name" value="BETA-LACTAMASE-RELATED"/>
    <property type="match status" value="1"/>
</dbReference>
<dbReference type="RefSeq" id="WP_395417818.1">
    <property type="nucleotide sequence ID" value="NZ_JBIPKE010000017.1"/>
</dbReference>
<dbReference type="InterPro" id="IPR001466">
    <property type="entry name" value="Beta-lactam-related"/>
</dbReference>